<comment type="caution">
    <text evidence="2">The sequence shown here is derived from an EMBL/GenBank/DDBJ whole genome shotgun (WGS) entry which is preliminary data.</text>
</comment>
<dbReference type="Proteomes" id="UP000807342">
    <property type="component" value="Unassembled WGS sequence"/>
</dbReference>
<organism evidence="2 3">
    <name type="scientific">Macrolepiota fuliginosa MF-IS2</name>
    <dbReference type="NCBI Taxonomy" id="1400762"/>
    <lineage>
        <taxon>Eukaryota</taxon>
        <taxon>Fungi</taxon>
        <taxon>Dikarya</taxon>
        <taxon>Basidiomycota</taxon>
        <taxon>Agaricomycotina</taxon>
        <taxon>Agaricomycetes</taxon>
        <taxon>Agaricomycetidae</taxon>
        <taxon>Agaricales</taxon>
        <taxon>Agaricineae</taxon>
        <taxon>Agaricaceae</taxon>
        <taxon>Macrolepiota</taxon>
    </lineage>
</organism>
<protein>
    <submittedName>
        <fullName evidence="2">Uncharacterized protein</fullName>
    </submittedName>
</protein>
<feature type="region of interest" description="Disordered" evidence="1">
    <location>
        <begin position="41"/>
        <end position="87"/>
    </location>
</feature>
<accession>A0A9P5X224</accession>
<feature type="region of interest" description="Disordered" evidence="1">
    <location>
        <begin position="1"/>
        <end position="22"/>
    </location>
</feature>
<sequence length="134" mass="14506">MPFLPEIRAGHTLPGPGLSTDNKQSFLEGVKRFFKGESKPKTAYSSATAQSPLQNVIQPSPSTSTTADARDSANPLPTMNKVTSAEHGENTTAFKIIVSLTINRYLRSTSPVPQYPGHWFKAGIWFGRGSGADR</sequence>
<feature type="compositionally biased region" description="Polar residues" evidence="1">
    <location>
        <begin position="43"/>
        <end position="67"/>
    </location>
</feature>
<gene>
    <name evidence="2" type="ORF">P691DRAFT_429695</name>
</gene>
<dbReference type="EMBL" id="MU151510">
    <property type="protein sequence ID" value="KAF9443179.1"/>
    <property type="molecule type" value="Genomic_DNA"/>
</dbReference>
<reference evidence="2" key="1">
    <citation type="submission" date="2020-11" db="EMBL/GenBank/DDBJ databases">
        <authorList>
            <consortium name="DOE Joint Genome Institute"/>
            <person name="Ahrendt S."/>
            <person name="Riley R."/>
            <person name="Andreopoulos W."/>
            <person name="Labutti K."/>
            <person name="Pangilinan J."/>
            <person name="Ruiz-Duenas F.J."/>
            <person name="Barrasa J.M."/>
            <person name="Sanchez-Garcia M."/>
            <person name="Camarero S."/>
            <person name="Miyauchi S."/>
            <person name="Serrano A."/>
            <person name="Linde D."/>
            <person name="Babiker R."/>
            <person name="Drula E."/>
            <person name="Ayuso-Fernandez I."/>
            <person name="Pacheco R."/>
            <person name="Padilla G."/>
            <person name="Ferreira P."/>
            <person name="Barriuso J."/>
            <person name="Kellner H."/>
            <person name="Castanera R."/>
            <person name="Alfaro M."/>
            <person name="Ramirez L."/>
            <person name="Pisabarro A.G."/>
            <person name="Kuo A."/>
            <person name="Tritt A."/>
            <person name="Lipzen A."/>
            <person name="He G."/>
            <person name="Yan M."/>
            <person name="Ng V."/>
            <person name="Cullen D."/>
            <person name="Martin F."/>
            <person name="Rosso M.-N."/>
            <person name="Henrissat B."/>
            <person name="Hibbett D."/>
            <person name="Martinez A.T."/>
            <person name="Grigoriev I.V."/>
        </authorList>
    </citation>
    <scope>NUCLEOTIDE SEQUENCE</scope>
    <source>
        <strain evidence="2">MF-IS2</strain>
    </source>
</reference>
<proteinExistence type="predicted"/>
<evidence type="ECO:0000256" key="1">
    <source>
        <dbReference type="SAM" id="MobiDB-lite"/>
    </source>
</evidence>
<evidence type="ECO:0000313" key="2">
    <source>
        <dbReference type="EMBL" id="KAF9443179.1"/>
    </source>
</evidence>
<keyword evidence="3" id="KW-1185">Reference proteome</keyword>
<dbReference type="AlphaFoldDB" id="A0A9P5X224"/>
<name>A0A9P5X224_9AGAR</name>
<evidence type="ECO:0000313" key="3">
    <source>
        <dbReference type="Proteomes" id="UP000807342"/>
    </source>
</evidence>